<reference evidence="8 9" key="1">
    <citation type="journal article" date="2018" name="BMC Genomics">
        <title>Comparative genome analyses reveal sequence features reflecting distinct modes of host-adaptation between dicot and monocot powdery mildew.</title>
        <authorList>
            <person name="Wu Y."/>
            <person name="Ma X."/>
            <person name="Pan Z."/>
            <person name="Kale S.D."/>
            <person name="Song Y."/>
            <person name="King H."/>
            <person name="Zhang Q."/>
            <person name="Presley C."/>
            <person name="Deng X."/>
            <person name="Wei C.I."/>
            <person name="Xiao S."/>
        </authorList>
    </citation>
    <scope>NUCLEOTIDE SEQUENCE [LARGE SCALE GENOMIC DNA]</scope>
    <source>
        <strain evidence="8">UMSG2</strain>
    </source>
</reference>
<evidence type="ECO:0000256" key="4">
    <source>
        <dbReference type="ARBA" id="ARBA00023128"/>
    </source>
</evidence>
<dbReference type="GO" id="GO:0005743">
    <property type="term" value="C:mitochondrial inner membrane"/>
    <property type="evidence" value="ECO:0007669"/>
    <property type="project" value="UniProtKB-SubCell"/>
</dbReference>
<keyword evidence="3" id="KW-0809">Transit peptide</keyword>
<keyword evidence="2" id="KW-0999">Mitochondrion inner membrane</keyword>
<keyword evidence="9" id="KW-1185">Reference proteome</keyword>
<protein>
    <submittedName>
        <fullName evidence="8">Uncharacterized protein</fullName>
    </submittedName>
</protein>
<dbReference type="InterPro" id="IPR001349">
    <property type="entry name" value="Cyt_c_oxidase_su6a"/>
</dbReference>
<keyword evidence="4" id="KW-0496">Mitochondrion</keyword>
<keyword evidence="7" id="KW-1133">Transmembrane helix</keyword>
<dbReference type="OrthoDB" id="5947505at2759"/>
<evidence type="ECO:0000256" key="6">
    <source>
        <dbReference type="RuleBase" id="RU004396"/>
    </source>
</evidence>
<dbReference type="GO" id="GO:0006123">
    <property type="term" value="P:mitochondrial electron transport, cytochrome c to oxygen"/>
    <property type="evidence" value="ECO:0007669"/>
    <property type="project" value="TreeGrafter"/>
</dbReference>
<evidence type="ECO:0000313" key="8">
    <source>
        <dbReference type="EMBL" id="RKF64417.1"/>
    </source>
</evidence>
<sequence>MMNSRKNMLYKLQQISATTRNRSTQSPIRKQFISSNVSSHLKGLPDNAFNRERQAIKEHAAATSGYIPLAAVIPAVAIASVNAWVLWEEHWEHWEHLLPLEERVEYPYQNIRTKNFCWGDGDKVRFNTLQDNNDTNALADSINADNNVIKVGMIRSIITKRNKKKATLNFIISHFGAVYD</sequence>
<proteinExistence type="inferred from homology"/>
<organism evidence="8 9">
    <name type="scientific">Erysiphe neolycopersici</name>
    <dbReference type="NCBI Taxonomy" id="212602"/>
    <lineage>
        <taxon>Eukaryota</taxon>
        <taxon>Fungi</taxon>
        <taxon>Dikarya</taxon>
        <taxon>Ascomycota</taxon>
        <taxon>Pezizomycotina</taxon>
        <taxon>Leotiomycetes</taxon>
        <taxon>Erysiphales</taxon>
        <taxon>Erysiphaceae</taxon>
        <taxon>Erysiphe</taxon>
    </lineage>
</organism>
<comment type="subcellular location">
    <subcellularLocation>
        <location evidence="1">Mitochondrion inner membrane</location>
    </subcellularLocation>
</comment>
<dbReference type="GO" id="GO:0030234">
    <property type="term" value="F:enzyme regulator activity"/>
    <property type="evidence" value="ECO:0007669"/>
    <property type="project" value="TreeGrafter"/>
</dbReference>
<evidence type="ECO:0000256" key="1">
    <source>
        <dbReference type="ARBA" id="ARBA00004273"/>
    </source>
</evidence>
<dbReference type="PANTHER" id="PTHR11504:SF0">
    <property type="entry name" value="CYTOCHROME C OXIDASE SUBUNIT"/>
    <property type="match status" value="1"/>
</dbReference>
<keyword evidence="7" id="KW-0812">Transmembrane</keyword>
<evidence type="ECO:0000256" key="7">
    <source>
        <dbReference type="SAM" id="Phobius"/>
    </source>
</evidence>
<evidence type="ECO:0000256" key="3">
    <source>
        <dbReference type="ARBA" id="ARBA00022946"/>
    </source>
</evidence>
<evidence type="ECO:0000256" key="2">
    <source>
        <dbReference type="ARBA" id="ARBA00022792"/>
    </source>
</evidence>
<comment type="caution">
    <text evidence="8">The sequence shown here is derived from an EMBL/GenBank/DDBJ whole genome shotgun (WGS) entry which is preliminary data.</text>
</comment>
<comment type="similarity">
    <text evidence="6">Belongs to the cytochrome c oxidase subunit 6A family.</text>
</comment>
<dbReference type="SUPFAM" id="SSF81411">
    <property type="entry name" value="Mitochondrial cytochrome c oxidase subunit VIa"/>
    <property type="match status" value="1"/>
</dbReference>
<dbReference type="Pfam" id="PF02046">
    <property type="entry name" value="COX6A"/>
    <property type="match status" value="1"/>
</dbReference>
<dbReference type="InterPro" id="IPR036418">
    <property type="entry name" value="Cyt_c_oxidase_su6a_sf"/>
</dbReference>
<dbReference type="PANTHER" id="PTHR11504">
    <property type="entry name" value="CYTOCHROME C OXIDASE POLYPEPTIDE VIA"/>
    <property type="match status" value="1"/>
</dbReference>
<dbReference type="Gene3D" id="4.10.95.10">
    <property type="entry name" value="Cytochrome c oxidase, subunit VIa"/>
    <property type="match status" value="1"/>
</dbReference>
<dbReference type="Proteomes" id="UP000286134">
    <property type="component" value="Unassembled WGS sequence"/>
</dbReference>
<evidence type="ECO:0000256" key="5">
    <source>
        <dbReference type="ARBA" id="ARBA00023136"/>
    </source>
</evidence>
<name>A0A420I402_9PEZI</name>
<feature type="transmembrane region" description="Helical" evidence="7">
    <location>
        <begin position="66"/>
        <end position="87"/>
    </location>
</feature>
<dbReference type="STRING" id="212602.A0A420I402"/>
<dbReference type="EMBL" id="MCFK01001915">
    <property type="protein sequence ID" value="RKF64417.1"/>
    <property type="molecule type" value="Genomic_DNA"/>
</dbReference>
<accession>A0A420I402</accession>
<dbReference type="AlphaFoldDB" id="A0A420I402"/>
<gene>
    <name evidence="8" type="ORF">OnM2_019037</name>
</gene>
<evidence type="ECO:0000313" key="9">
    <source>
        <dbReference type="Proteomes" id="UP000286134"/>
    </source>
</evidence>
<keyword evidence="5 7" id="KW-0472">Membrane</keyword>